<keyword evidence="2" id="KW-0812">Transmembrane</keyword>
<sequence length="733" mass="86931">MFIFAYIRSETASIQKENNKDDFRKKCLALNTHVISRIPRTKYIDQNRWKGALRTFYENYHAALTKYGGCPMILDENDKEILVLNYEAEDFCEQKQEYLKYLNSFKEKGNKYNCKSDTNCISKCREYNVWIKERMVHFNNKKVQLYKNCRSKEHLSQFPTKKCNILESKTFQGINTCLVSDIILREEKTPKKLDEVSQESESEYNSRESVKPKNQDLSQGEDSPKAEAPPLEISPLQTATESSISQDGTAENEDTESSLSVELKITTANKYVDSKREESPRLQSPIPENSVALPNPKDISTYTASPNFGLISTDHSSHSTTTEGYVSTTNIISILISILTIIVFSFFIKCVLISLLKKKKKVKKRQMNFLRILIPSHWGGKSEFLTHDNLEHPIYDDEEIIKKIKINELTKNVYLSKRKKDRSKTIIEVHMEVLEECRNEDWENNKEAFLKICLDEFTKKDYRTYPNLTYNDLITENIKSSNDIEKQNILWNKWVERHRYLFEKLKKEDWYNNLKNEWKKEIAYIQERDELKKKSSNENHNFPFLEIEKDLWKHWISKKGIIIEQYLEQEWIKELDMDLNIMSDECVKEDTKNYVTLMNIEELQHKENYEELCKYIKKKLLTMLCILVLMSMLEEYKKEVNFDNRESYLDRSINEWKGKGYSSKKQEITENIIECNNNDIENKRNEEFDAHIWKDSFRNEIEDWIRDDDLYANSIVSDRTVDKSDEIEEKQFL</sequence>
<dbReference type="RefSeq" id="XP_028859182.1">
    <property type="nucleotide sequence ID" value="XM_029005711.1"/>
</dbReference>
<keyword evidence="2" id="KW-1133">Transmembrane helix</keyword>
<feature type="transmembrane region" description="Helical" evidence="2">
    <location>
        <begin position="331"/>
        <end position="356"/>
    </location>
</feature>
<keyword evidence="2" id="KW-0472">Membrane</keyword>
<organism evidence="3 4">
    <name type="scientific">Plasmodium malariae</name>
    <dbReference type="NCBI Taxonomy" id="5858"/>
    <lineage>
        <taxon>Eukaryota</taxon>
        <taxon>Sar</taxon>
        <taxon>Alveolata</taxon>
        <taxon>Apicomplexa</taxon>
        <taxon>Aconoidasida</taxon>
        <taxon>Haemosporida</taxon>
        <taxon>Plasmodiidae</taxon>
        <taxon>Plasmodium</taxon>
        <taxon>Plasmodium (Plasmodium)</taxon>
    </lineage>
</organism>
<accession>A0A1D3JHP7</accession>
<dbReference type="KEGG" id="pmal:PMUG01_00015200"/>
<gene>
    <name evidence="3" type="primary">PmUG01_00015200</name>
    <name evidence="3" type="ORF">PMUG01_00015200</name>
</gene>
<evidence type="ECO:0000256" key="1">
    <source>
        <dbReference type="SAM" id="MobiDB-lite"/>
    </source>
</evidence>
<protein>
    <submittedName>
        <fullName evidence="3">STP1 protein</fullName>
    </submittedName>
</protein>
<dbReference type="VEuPathDB" id="PlasmoDB:PmUG01_00015200"/>
<keyword evidence="4" id="KW-1185">Reference proteome</keyword>
<feature type="region of interest" description="Disordered" evidence="1">
    <location>
        <begin position="191"/>
        <end position="260"/>
    </location>
</feature>
<dbReference type="GeneID" id="39865609"/>
<dbReference type="AlphaFoldDB" id="A0A1D3JHP7"/>
<feature type="compositionally biased region" description="Basic and acidic residues" evidence="1">
    <location>
        <begin position="204"/>
        <end position="214"/>
    </location>
</feature>
<name>A0A1D3JHP7_PLAMA</name>
<feature type="region of interest" description="Disordered" evidence="1">
    <location>
        <begin position="272"/>
        <end position="295"/>
    </location>
</feature>
<feature type="compositionally biased region" description="Polar residues" evidence="1">
    <location>
        <begin position="235"/>
        <end position="249"/>
    </location>
</feature>
<evidence type="ECO:0000313" key="4">
    <source>
        <dbReference type="Proteomes" id="UP000219813"/>
    </source>
</evidence>
<reference evidence="3 4" key="1">
    <citation type="submission" date="2016-06" db="EMBL/GenBank/DDBJ databases">
        <authorList>
            <consortium name="Pathogen Informatics"/>
        </authorList>
    </citation>
    <scope>NUCLEOTIDE SEQUENCE [LARGE SCALE GENOMIC DNA]</scope>
</reference>
<proteinExistence type="predicted"/>
<dbReference type="EMBL" id="FLRL01000033">
    <property type="protein sequence ID" value="SBT85908.1"/>
    <property type="molecule type" value="Genomic_DNA"/>
</dbReference>
<evidence type="ECO:0000256" key="2">
    <source>
        <dbReference type="SAM" id="Phobius"/>
    </source>
</evidence>
<dbReference type="OrthoDB" id="376328at2759"/>
<evidence type="ECO:0000313" key="3">
    <source>
        <dbReference type="EMBL" id="SBT85908.1"/>
    </source>
</evidence>
<dbReference type="Proteomes" id="UP000219813">
    <property type="component" value="Unassembled WGS sequence"/>
</dbReference>